<sequence length="418" mass="48757">MRKSSSSQINNNGYNSSSITDYYYFCPAKYNGKVNNSATSSSNYSKMKSECSTSQQYNNHCNNSTSATELSNRQIERLRSVLNQNVEIHGTENFPTLEISLHQLIVHMRRKLREAGITVNHVKMNGGAASFVLAAEEFAYSDLDLIFPISLATEEDFDKVRSTVFDALIELMPDTMNKKNLNPDSLRDIYIRKMVKVSDGDRWSLFSLHNDFGRCIELKFVDQMRRAFEFSVDSFHITLDRLLDDANESRPVIKAESMFGDIKEAMRHLNKRLIDTRNPEEIRGGGLLKYCHLLTRGYRATNNCRDMEKYMCSRFFIDFPDTHMQEIKLRSYLDNHFGNEDQMKYEYLQVLYRVIKESTICLMSHERRQTLSMVDRFRQQLSYNIFYNQQNCCYTTHMPKTTILYLPPNGAMHWIPVV</sequence>
<dbReference type="GO" id="GO:1990817">
    <property type="term" value="F:poly(A) RNA polymerase activity"/>
    <property type="evidence" value="ECO:0007669"/>
    <property type="project" value="UniProtKB-EC"/>
</dbReference>
<dbReference type="AlphaFoldDB" id="A0A914DFF4"/>
<name>A0A914DFF4_9BILA</name>
<evidence type="ECO:0000256" key="2">
    <source>
        <dbReference type="ARBA" id="ARBA00012388"/>
    </source>
</evidence>
<evidence type="ECO:0000313" key="6">
    <source>
        <dbReference type="WBParaSite" id="ACRNAN_scaffold2456.g14760.t1"/>
    </source>
</evidence>
<evidence type="ECO:0000256" key="1">
    <source>
        <dbReference type="ARBA" id="ARBA00007631"/>
    </source>
</evidence>
<dbReference type="InterPro" id="IPR012937">
    <property type="entry name" value="TET5"/>
</dbReference>
<dbReference type="PANTHER" id="PTHR12974">
    <property type="entry name" value="PRION-LIKE- Q/N-RICH -DOMAIN-BEARING PROTEIN PROTEIN 44"/>
    <property type="match status" value="1"/>
</dbReference>
<keyword evidence="3" id="KW-0808">Transferase</keyword>
<evidence type="ECO:0000313" key="5">
    <source>
        <dbReference type="Proteomes" id="UP000887540"/>
    </source>
</evidence>
<dbReference type="GO" id="GO:0003723">
    <property type="term" value="F:RNA binding"/>
    <property type="evidence" value="ECO:0007669"/>
    <property type="project" value="TreeGrafter"/>
</dbReference>
<accession>A0A914DFF4</accession>
<evidence type="ECO:0000256" key="4">
    <source>
        <dbReference type="ARBA" id="ARBA00047933"/>
    </source>
</evidence>
<organism evidence="5 6">
    <name type="scientific">Acrobeloides nanus</name>
    <dbReference type="NCBI Taxonomy" id="290746"/>
    <lineage>
        <taxon>Eukaryota</taxon>
        <taxon>Metazoa</taxon>
        <taxon>Ecdysozoa</taxon>
        <taxon>Nematoda</taxon>
        <taxon>Chromadorea</taxon>
        <taxon>Rhabditida</taxon>
        <taxon>Tylenchina</taxon>
        <taxon>Cephalobomorpha</taxon>
        <taxon>Cephaloboidea</taxon>
        <taxon>Cephalobidae</taxon>
        <taxon>Acrobeloides</taxon>
    </lineage>
</organism>
<reference evidence="6" key="1">
    <citation type="submission" date="2022-11" db="UniProtKB">
        <authorList>
            <consortium name="WormBaseParasite"/>
        </authorList>
    </citation>
    <scope>IDENTIFICATION</scope>
</reference>
<dbReference type="WBParaSite" id="ACRNAN_scaffold2456.g14760.t1">
    <property type="protein sequence ID" value="ACRNAN_scaffold2456.g14760.t1"/>
    <property type="gene ID" value="ACRNAN_scaffold2456.g14760"/>
</dbReference>
<dbReference type="SMART" id="SM01153">
    <property type="entry name" value="DUF1693"/>
    <property type="match status" value="1"/>
</dbReference>
<evidence type="ECO:0000256" key="3">
    <source>
        <dbReference type="ARBA" id="ARBA00022679"/>
    </source>
</evidence>
<protein>
    <recommendedName>
        <fullName evidence="2">polynucleotide adenylyltransferase</fullName>
        <ecNumber evidence="2">2.7.7.19</ecNumber>
    </recommendedName>
</protein>
<dbReference type="Proteomes" id="UP000887540">
    <property type="component" value="Unplaced"/>
</dbReference>
<dbReference type="GO" id="GO:0048255">
    <property type="term" value="P:mRNA stabilization"/>
    <property type="evidence" value="ECO:0007669"/>
    <property type="project" value="TreeGrafter"/>
</dbReference>
<comment type="similarity">
    <text evidence="1">Belongs to the TENT family.</text>
</comment>
<dbReference type="PANTHER" id="PTHR12974:SF36">
    <property type="entry name" value="POLYNUCLEOTIDE ADENYLYLTRANSFERASE"/>
    <property type="match status" value="1"/>
</dbReference>
<dbReference type="EC" id="2.7.7.19" evidence="2"/>
<keyword evidence="5" id="KW-1185">Reference proteome</keyword>
<proteinExistence type="inferred from homology"/>
<comment type="catalytic activity">
    <reaction evidence="4">
        <text>RNA(n) + ATP = RNA(n)-3'-adenine ribonucleotide + diphosphate</text>
        <dbReference type="Rhea" id="RHEA:11332"/>
        <dbReference type="Rhea" id="RHEA-COMP:14527"/>
        <dbReference type="Rhea" id="RHEA-COMP:17347"/>
        <dbReference type="ChEBI" id="CHEBI:30616"/>
        <dbReference type="ChEBI" id="CHEBI:33019"/>
        <dbReference type="ChEBI" id="CHEBI:140395"/>
        <dbReference type="ChEBI" id="CHEBI:173115"/>
        <dbReference type="EC" id="2.7.7.19"/>
    </reaction>
    <physiologicalReaction direction="left-to-right" evidence="4">
        <dbReference type="Rhea" id="RHEA:11333"/>
    </physiologicalReaction>
</comment>
<dbReference type="Pfam" id="PF07984">
    <property type="entry name" value="NTP_transf_7"/>
    <property type="match status" value="1"/>
</dbReference>